<evidence type="ECO:0000313" key="2">
    <source>
        <dbReference type="EMBL" id="KAI9160605.1"/>
    </source>
</evidence>
<evidence type="ECO:0000313" key="3">
    <source>
        <dbReference type="Proteomes" id="UP001064489"/>
    </source>
</evidence>
<evidence type="ECO:0000256" key="1">
    <source>
        <dbReference type="SAM" id="MobiDB-lite"/>
    </source>
</evidence>
<feature type="region of interest" description="Disordered" evidence="1">
    <location>
        <begin position="1"/>
        <end position="20"/>
    </location>
</feature>
<proteinExistence type="predicted"/>
<accession>A0AAD5IDC3</accession>
<keyword evidence="3" id="KW-1185">Reference proteome</keyword>
<comment type="caution">
    <text evidence="2">The sequence shown here is derived from an EMBL/GenBank/DDBJ whole genome shotgun (WGS) entry which is preliminary data.</text>
</comment>
<organism evidence="2 3">
    <name type="scientific">Acer negundo</name>
    <name type="common">Box elder</name>
    <dbReference type="NCBI Taxonomy" id="4023"/>
    <lineage>
        <taxon>Eukaryota</taxon>
        <taxon>Viridiplantae</taxon>
        <taxon>Streptophyta</taxon>
        <taxon>Embryophyta</taxon>
        <taxon>Tracheophyta</taxon>
        <taxon>Spermatophyta</taxon>
        <taxon>Magnoliopsida</taxon>
        <taxon>eudicotyledons</taxon>
        <taxon>Gunneridae</taxon>
        <taxon>Pentapetalae</taxon>
        <taxon>rosids</taxon>
        <taxon>malvids</taxon>
        <taxon>Sapindales</taxon>
        <taxon>Sapindaceae</taxon>
        <taxon>Hippocastanoideae</taxon>
        <taxon>Acereae</taxon>
        <taxon>Acer</taxon>
    </lineage>
</organism>
<sequence>MKSEGSANNFSKEGSRIHRSFKEVVKGNHTGLNKMEESKKTQGFPWLGRGSLRRKGECSTKQILDGLCHWVRSKGNKYLERVKEVSSDELGETMEDKSLKEGSSSKKIHGELKGGPDIHLQVVLEGLGKETNNSKFDTTVGGLVCSLVDRDGSESVGRLLTPATSDFCVENTYKNDEDTTFEEVGSAQQKNSRKKRSTSLSKVHAMLTRSSKKTNMFQNINNKGSHRFEGKKVVWNLKGEIAQAIERGVTAGMVLKSKKLAVVGNGDSDQNFENERRWNIEEEVTRVIKTRAALGVDFNNKENEMIEILASREVEDEARMKDSIAP</sequence>
<dbReference type="EMBL" id="JAJSOW010000106">
    <property type="protein sequence ID" value="KAI9160605.1"/>
    <property type="molecule type" value="Genomic_DNA"/>
</dbReference>
<dbReference type="AlphaFoldDB" id="A0AAD5IDC3"/>
<protein>
    <submittedName>
        <fullName evidence="2">Uncharacterized protein</fullName>
    </submittedName>
</protein>
<reference evidence="2" key="1">
    <citation type="journal article" date="2022" name="Plant J.">
        <title>Strategies of tolerance reflected in two North American maple genomes.</title>
        <authorList>
            <person name="McEvoy S.L."/>
            <person name="Sezen U.U."/>
            <person name="Trouern-Trend A."/>
            <person name="McMahon S.M."/>
            <person name="Schaberg P.G."/>
            <person name="Yang J."/>
            <person name="Wegrzyn J.L."/>
            <person name="Swenson N.G."/>
        </authorList>
    </citation>
    <scope>NUCLEOTIDE SEQUENCE</scope>
    <source>
        <strain evidence="2">91603</strain>
    </source>
</reference>
<name>A0AAD5IDC3_ACENE</name>
<dbReference type="Proteomes" id="UP001064489">
    <property type="component" value="Chromosome 2"/>
</dbReference>
<feature type="region of interest" description="Disordered" evidence="1">
    <location>
        <begin position="86"/>
        <end position="112"/>
    </location>
</feature>
<feature type="compositionally biased region" description="Basic and acidic residues" evidence="1">
    <location>
        <begin position="94"/>
        <end position="112"/>
    </location>
</feature>
<reference evidence="2" key="2">
    <citation type="submission" date="2023-02" db="EMBL/GenBank/DDBJ databases">
        <authorList>
            <person name="Swenson N.G."/>
            <person name="Wegrzyn J.L."/>
            <person name="Mcevoy S.L."/>
        </authorList>
    </citation>
    <scope>NUCLEOTIDE SEQUENCE</scope>
    <source>
        <strain evidence="2">91603</strain>
        <tissue evidence="2">Leaf</tissue>
    </source>
</reference>
<gene>
    <name evidence="2" type="ORF">LWI28_009871</name>
</gene>
<feature type="compositionally biased region" description="Polar residues" evidence="1">
    <location>
        <begin position="1"/>
        <end position="12"/>
    </location>
</feature>
<feature type="region of interest" description="Disordered" evidence="1">
    <location>
        <begin position="179"/>
        <end position="201"/>
    </location>
</feature>